<dbReference type="EMBL" id="CAUJNA010000358">
    <property type="protein sequence ID" value="CAJ1376063.1"/>
    <property type="molecule type" value="Genomic_DNA"/>
</dbReference>
<proteinExistence type="predicted"/>
<evidence type="ECO:0000256" key="4">
    <source>
        <dbReference type="ARBA" id="ARBA00023235"/>
    </source>
</evidence>
<keyword evidence="5" id="KW-0802">TPR repeat</keyword>
<evidence type="ECO:0000256" key="2">
    <source>
        <dbReference type="ARBA" id="ARBA00013194"/>
    </source>
</evidence>
<comment type="catalytic activity">
    <reaction evidence="1">
        <text>[protein]-peptidylproline (omega=180) = [protein]-peptidylproline (omega=0)</text>
        <dbReference type="Rhea" id="RHEA:16237"/>
        <dbReference type="Rhea" id="RHEA-COMP:10747"/>
        <dbReference type="Rhea" id="RHEA-COMP:10748"/>
        <dbReference type="ChEBI" id="CHEBI:83833"/>
        <dbReference type="ChEBI" id="CHEBI:83834"/>
        <dbReference type="EC" id="5.2.1.8"/>
    </reaction>
</comment>
<dbReference type="SMART" id="SM00028">
    <property type="entry name" value="TPR"/>
    <property type="match status" value="2"/>
</dbReference>
<reference evidence="7" key="1">
    <citation type="submission" date="2023-08" db="EMBL/GenBank/DDBJ databases">
        <authorList>
            <person name="Chen Y."/>
            <person name="Shah S."/>
            <person name="Dougan E. K."/>
            <person name="Thang M."/>
            <person name="Chan C."/>
        </authorList>
    </citation>
    <scope>NUCLEOTIDE SEQUENCE</scope>
</reference>
<evidence type="ECO:0000256" key="6">
    <source>
        <dbReference type="SAM" id="MobiDB-lite"/>
    </source>
</evidence>
<feature type="region of interest" description="Disordered" evidence="6">
    <location>
        <begin position="1"/>
        <end position="20"/>
    </location>
</feature>
<dbReference type="Proteomes" id="UP001178507">
    <property type="component" value="Unassembled WGS sequence"/>
</dbReference>
<keyword evidence="3" id="KW-0697">Rotamase</keyword>
<dbReference type="SUPFAM" id="SSF48452">
    <property type="entry name" value="TPR-like"/>
    <property type="match status" value="1"/>
</dbReference>
<gene>
    <name evidence="7" type="ORF">EVOR1521_LOCUS5212</name>
</gene>
<dbReference type="Gene3D" id="1.25.40.10">
    <property type="entry name" value="Tetratricopeptide repeat domain"/>
    <property type="match status" value="1"/>
</dbReference>
<dbReference type="PANTHER" id="PTHR46512">
    <property type="entry name" value="PEPTIDYLPROLYL ISOMERASE"/>
    <property type="match status" value="1"/>
</dbReference>
<keyword evidence="8" id="KW-1185">Reference proteome</keyword>
<accession>A0AA36MQ93</accession>
<dbReference type="EC" id="5.2.1.8" evidence="2"/>
<dbReference type="PANTHER" id="PTHR46512:SF9">
    <property type="entry name" value="PEPTIDYLPROLYL ISOMERASE"/>
    <property type="match status" value="1"/>
</dbReference>
<organism evidence="7 8">
    <name type="scientific">Effrenium voratum</name>
    <dbReference type="NCBI Taxonomy" id="2562239"/>
    <lineage>
        <taxon>Eukaryota</taxon>
        <taxon>Sar</taxon>
        <taxon>Alveolata</taxon>
        <taxon>Dinophyceae</taxon>
        <taxon>Suessiales</taxon>
        <taxon>Symbiodiniaceae</taxon>
        <taxon>Effrenium</taxon>
    </lineage>
</organism>
<name>A0AA36MQ93_9DINO</name>
<keyword evidence="4" id="KW-0413">Isomerase</keyword>
<evidence type="ECO:0000313" key="8">
    <source>
        <dbReference type="Proteomes" id="UP001178507"/>
    </source>
</evidence>
<dbReference type="InterPro" id="IPR050754">
    <property type="entry name" value="FKBP4/5/8-like"/>
</dbReference>
<dbReference type="AlphaFoldDB" id="A0AA36MQ93"/>
<evidence type="ECO:0000313" key="7">
    <source>
        <dbReference type="EMBL" id="CAJ1376063.1"/>
    </source>
</evidence>
<dbReference type="GO" id="GO:0003755">
    <property type="term" value="F:peptidyl-prolyl cis-trans isomerase activity"/>
    <property type="evidence" value="ECO:0007669"/>
    <property type="project" value="UniProtKB-EC"/>
</dbReference>
<dbReference type="InterPro" id="IPR011990">
    <property type="entry name" value="TPR-like_helical_dom_sf"/>
</dbReference>
<evidence type="ECO:0000256" key="1">
    <source>
        <dbReference type="ARBA" id="ARBA00000971"/>
    </source>
</evidence>
<sequence>MAEGDGDGATGLDRPKEPEEMTALERAAFAERCREIGSRGFKAGDWQYAALAYSEGLRYLEYEPHDGEMQPDPSFDHGGKAQLDKDMALAVTLFSNLAAVTLKLEEPRDALDYAEKALRFDPRHAKAALHRANALLALGDYQAAKAAAQALEPEISAKVAAQAERALREAKRQEKAFFSKMLNSSAR</sequence>
<evidence type="ECO:0000256" key="5">
    <source>
        <dbReference type="PROSITE-ProRule" id="PRU00339"/>
    </source>
</evidence>
<feature type="repeat" description="TPR" evidence="5">
    <location>
        <begin position="91"/>
        <end position="124"/>
    </location>
</feature>
<comment type="caution">
    <text evidence="7">The sequence shown here is derived from an EMBL/GenBank/DDBJ whole genome shotgun (WGS) entry which is preliminary data.</text>
</comment>
<dbReference type="InterPro" id="IPR019734">
    <property type="entry name" value="TPR_rpt"/>
</dbReference>
<evidence type="ECO:0000256" key="3">
    <source>
        <dbReference type="ARBA" id="ARBA00023110"/>
    </source>
</evidence>
<dbReference type="PROSITE" id="PS50005">
    <property type="entry name" value="TPR"/>
    <property type="match status" value="1"/>
</dbReference>
<protein>
    <recommendedName>
        <fullName evidence="2">peptidylprolyl isomerase</fullName>
        <ecNumber evidence="2">5.2.1.8</ecNumber>
    </recommendedName>
</protein>